<accession>A0A285ZX87</accession>
<organism evidence="1 2">
    <name type="scientific">Pedobacter xixiisoli</name>
    <dbReference type="NCBI Taxonomy" id="1476464"/>
    <lineage>
        <taxon>Bacteria</taxon>
        <taxon>Pseudomonadati</taxon>
        <taxon>Bacteroidota</taxon>
        <taxon>Sphingobacteriia</taxon>
        <taxon>Sphingobacteriales</taxon>
        <taxon>Sphingobacteriaceae</taxon>
        <taxon>Pedobacter</taxon>
    </lineage>
</organism>
<name>A0A285ZX87_9SPHI</name>
<keyword evidence="2" id="KW-1185">Reference proteome</keyword>
<dbReference type="Proteomes" id="UP000219281">
    <property type="component" value="Unassembled WGS sequence"/>
</dbReference>
<evidence type="ECO:0000313" key="1">
    <source>
        <dbReference type="EMBL" id="SOD14227.1"/>
    </source>
</evidence>
<dbReference type="AlphaFoldDB" id="A0A285ZX87"/>
<dbReference type="Gene3D" id="3.40.50.1820">
    <property type="entry name" value="alpha/beta hydrolase"/>
    <property type="match status" value="1"/>
</dbReference>
<dbReference type="EMBL" id="OCMT01000002">
    <property type="protein sequence ID" value="SOD14227.1"/>
    <property type="molecule type" value="Genomic_DNA"/>
</dbReference>
<proteinExistence type="predicted"/>
<reference evidence="2" key="1">
    <citation type="submission" date="2017-09" db="EMBL/GenBank/DDBJ databases">
        <authorList>
            <person name="Varghese N."/>
            <person name="Submissions S."/>
        </authorList>
    </citation>
    <scope>NUCLEOTIDE SEQUENCE [LARGE SCALE GENOMIC DNA]</scope>
    <source>
        <strain evidence="2">CGMCC 1.12803</strain>
    </source>
</reference>
<protein>
    <submittedName>
        <fullName evidence="1">Uncharacterized protein</fullName>
    </submittedName>
</protein>
<evidence type="ECO:0000313" key="2">
    <source>
        <dbReference type="Proteomes" id="UP000219281"/>
    </source>
</evidence>
<dbReference type="InterPro" id="IPR029058">
    <property type="entry name" value="AB_hydrolase_fold"/>
</dbReference>
<gene>
    <name evidence="1" type="ORF">SAMN06297358_1468</name>
</gene>
<dbReference type="RefSeq" id="WP_097130413.1">
    <property type="nucleotide sequence ID" value="NZ_OCMT01000002.1"/>
</dbReference>
<dbReference type="PROSITE" id="PS51257">
    <property type="entry name" value="PROKAR_LIPOPROTEIN"/>
    <property type="match status" value="1"/>
</dbReference>
<sequence>MKKLLSISFCIFLIAISCKKDKTPAEEKEVVKGNIKQVIETVNGITYKIFTDVSTTSFKGILVVGSGNDENNPSEGAINGASETALCEKAAANGYAAAIVKYQKPAAGADWNSRAKLMGEDFNKAIVGISGKYGIDKNRSVVAGFSYTSFMLFTDISLNTTLSYTKGLLGACGATGTWNAQNFKIPIFAINCSGNFENNFNGKALYDQIPANSPIKAKSEGVTDNNCNSHCGGNWTDKMYTKMVAWLQ</sequence>
<dbReference type="OrthoDB" id="749939at2"/>